<gene>
    <name evidence="2" type="ORF">HGRIS_010687</name>
</gene>
<keyword evidence="3" id="KW-1185">Reference proteome</keyword>
<accession>A0ABR3IXP1</accession>
<evidence type="ECO:0000313" key="2">
    <source>
        <dbReference type="EMBL" id="KAL0948063.1"/>
    </source>
</evidence>
<sequence length="122" mass="13868">MSRSCRARVNLSDIHDPSFLQSSSVLSFFKFACLPESPYWFDLPWTCLDPSGFNKNVVDELEYRFTPSIQSLYSCGTCSCILSLFSPLLSVVSWLLFRPTKFSVHGPFDIESCYPHSHGDLI</sequence>
<comment type="caution">
    <text evidence="2">The sequence shown here is derived from an EMBL/GenBank/DDBJ whole genome shotgun (WGS) entry which is preliminary data.</text>
</comment>
<keyword evidence="1" id="KW-0472">Membrane</keyword>
<evidence type="ECO:0000313" key="3">
    <source>
        <dbReference type="Proteomes" id="UP001556367"/>
    </source>
</evidence>
<keyword evidence="1" id="KW-1133">Transmembrane helix</keyword>
<protein>
    <submittedName>
        <fullName evidence="2">Uncharacterized protein</fullName>
    </submittedName>
</protein>
<organism evidence="2 3">
    <name type="scientific">Hohenbuehelia grisea</name>
    <dbReference type="NCBI Taxonomy" id="104357"/>
    <lineage>
        <taxon>Eukaryota</taxon>
        <taxon>Fungi</taxon>
        <taxon>Dikarya</taxon>
        <taxon>Basidiomycota</taxon>
        <taxon>Agaricomycotina</taxon>
        <taxon>Agaricomycetes</taxon>
        <taxon>Agaricomycetidae</taxon>
        <taxon>Agaricales</taxon>
        <taxon>Pleurotineae</taxon>
        <taxon>Pleurotaceae</taxon>
        <taxon>Hohenbuehelia</taxon>
    </lineage>
</organism>
<proteinExistence type="predicted"/>
<feature type="transmembrane region" description="Helical" evidence="1">
    <location>
        <begin position="72"/>
        <end position="97"/>
    </location>
</feature>
<name>A0ABR3IXP1_9AGAR</name>
<reference evidence="3" key="1">
    <citation type="submission" date="2024-06" db="EMBL/GenBank/DDBJ databases">
        <title>Multi-omics analyses provide insights into the biosynthesis of the anticancer antibiotic pleurotin in Hohenbuehelia grisea.</title>
        <authorList>
            <person name="Weaver J.A."/>
            <person name="Alberti F."/>
        </authorList>
    </citation>
    <scope>NUCLEOTIDE SEQUENCE [LARGE SCALE GENOMIC DNA]</scope>
    <source>
        <strain evidence="3">T-177</strain>
    </source>
</reference>
<dbReference type="EMBL" id="JASNQZ010000014">
    <property type="protein sequence ID" value="KAL0948063.1"/>
    <property type="molecule type" value="Genomic_DNA"/>
</dbReference>
<dbReference type="Proteomes" id="UP001556367">
    <property type="component" value="Unassembled WGS sequence"/>
</dbReference>
<keyword evidence="1" id="KW-0812">Transmembrane</keyword>
<evidence type="ECO:0000256" key="1">
    <source>
        <dbReference type="SAM" id="Phobius"/>
    </source>
</evidence>